<name>A0A9P7K0L3_9AGAM</name>
<keyword evidence="3" id="KW-1185">Reference proteome</keyword>
<protein>
    <recommendedName>
        <fullName evidence="4">C2H2-type domain-containing protein</fullName>
    </recommendedName>
</protein>
<dbReference type="EMBL" id="JABBWM010000002">
    <property type="protein sequence ID" value="KAG2119855.1"/>
    <property type="molecule type" value="Genomic_DNA"/>
</dbReference>
<feature type="chain" id="PRO_5040420921" description="C2H2-type domain-containing protein" evidence="1">
    <location>
        <begin position="23"/>
        <end position="226"/>
    </location>
</feature>
<evidence type="ECO:0008006" key="4">
    <source>
        <dbReference type="Google" id="ProtNLM"/>
    </source>
</evidence>
<organism evidence="2 3">
    <name type="scientific">Suillus discolor</name>
    <dbReference type="NCBI Taxonomy" id="1912936"/>
    <lineage>
        <taxon>Eukaryota</taxon>
        <taxon>Fungi</taxon>
        <taxon>Dikarya</taxon>
        <taxon>Basidiomycota</taxon>
        <taxon>Agaricomycotina</taxon>
        <taxon>Agaricomycetes</taxon>
        <taxon>Agaricomycetidae</taxon>
        <taxon>Boletales</taxon>
        <taxon>Suillineae</taxon>
        <taxon>Suillaceae</taxon>
        <taxon>Suillus</taxon>
    </lineage>
</organism>
<dbReference type="RefSeq" id="XP_041299681.1">
    <property type="nucleotide sequence ID" value="XM_041433227.1"/>
</dbReference>
<evidence type="ECO:0000313" key="2">
    <source>
        <dbReference type="EMBL" id="KAG2119855.1"/>
    </source>
</evidence>
<proteinExistence type="predicted"/>
<sequence>MHSAHRSRHALTWSVGLKLTLLQPEAPLTNPFNRASDPKMDASLSACESSSSVNVAGYSTASGCQCTCGRSFAQLNVYANHQRTCRKQKKYLSNALAKAKEVWTTRKKLCREGEQDGLAAPPIIDHNVETWTSRAGESGVHPQLGHIFSGSKFTSDQTTFNGEEYSSALPGSGIEIESNDGCRPPESLHAVDDPQSLAEHRPQCLNCRLPTQVLRYPLSTSTLIPG</sequence>
<dbReference type="Proteomes" id="UP000823399">
    <property type="component" value="Unassembled WGS sequence"/>
</dbReference>
<evidence type="ECO:0000256" key="1">
    <source>
        <dbReference type="SAM" id="SignalP"/>
    </source>
</evidence>
<comment type="caution">
    <text evidence="2">The sequence shown here is derived from an EMBL/GenBank/DDBJ whole genome shotgun (WGS) entry which is preliminary data.</text>
</comment>
<evidence type="ECO:0000313" key="3">
    <source>
        <dbReference type="Proteomes" id="UP000823399"/>
    </source>
</evidence>
<feature type="signal peptide" evidence="1">
    <location>
        <begin position="1"/>
        <end position="22"/>
    </location>
</feature>
<accession>A0A9P7K0L3</accession>
<dbReference type="AlphaFoldDB" id="A0A9P7K0L3"/>
<reference evidence="2" key="1">
    <citation type="journal article" date="2020" name="New Phytol.">
        <title>Comparative genomics reveals dynamic genome evolution in host specialist ectomycorrhizal fungi.</title>
        <authorList>
            <person name="Lofgren L.A."/>
            <person name="Nguyen N.H."/>
            <person name="Vilgalys R."/>
            <person name="Ruytinx J."/>
            <person name="Liao H.L."/>
            <person name="Branco S."/>
            <person name="Kuo A."/>
            <person name="LaButti K."/>
            <person name="Lipzen A."/>
            <person name="Andreopoulos W."/>
            <person name="Pangilinan J."/>
            <person name="Riley R."/>
            <person name="Hundley H."/>
            <person name="Na H."/>
            <person name="Barry K."/>
            <person name="Grigoriev I.V."/>
            <person name="Stajich J.E."/>
            <person name="Kennedy P.G."/>
        </authorList>
    </citation>
    <scope>NUCLEOTIDE SEQUENCE</scope>
    <source>
        <strain evidence="2">FC423</strain>
    </source>
</reference>
<gene>
    <name evidence="2" type="ORF">F5147DRAFT_647723</name>
</gene>
<dbReference type="GeneID" id="64695486"/>
<keyword evidence="1" id="KW-0732">Signal</keyword>
<dbReference type="OrthoDB" id="2648637at2759"/>